<dbReference type="AlphaFoldDB" id="A0A3P7KDH0"/>
<dbReference type="EMBL" id="UYYB01003221">
    <property type="protein sequence ID" value="VDM66588.1"/>
    <property type="molecule type" value="Genomic_DNA"/>
</dbReference>
<gene>
    <name evidence="1" type="ORF">SVUK_LOCUS1586</name>
</gene>
<keyword evidence="2" id="KW-1185">Reference proteome</keyword>
<evidence type="ECO:0000313" key="1">
    <source>
        <dbReference type="EMBL" id="VDM66588.1"/>
    </source>
</evidence>
<reference evidence="1 2" key="1">
    <citation type="submission" date="2018-11" db="EMBL/GenBank/DDBJ databases">
        <authorList>
            <consortium name="Pathogen Informatics"/>
        </authorList>
    </citation>
    <scope>NUCLEOTIDE SEQUENCE [LARGE SCALE GENOMIC DNA]</scope>
</reference>
<protein>
    <submittedName>
        <fullName evidence="1">Uncharacterized protein</fullName>
    </submittedName>
</protein>
<evidence type="ECO:0000313" key="2">
    <source>
        <dbReference type="Proteomes" id="UP000270094"/>
    </source>
</evidence>
<name>A0A3P7KDH0_STRVU</name>
<accession>A0A3P7KDH0</accession>
<organism evidence="1 2">
    <name type="scientific">Strongylus vulgaris</name>
    <name type="common">Blood worm</name>
    <dbReference type="NCBI Taxonomy" id="40348"/>
    <lineage>
        <taxon>Eukaryota</taxon>
        <taxon>Metazoa</taxon>
        <taxon>Ecdysozoa</taxon>
        <taxon>Nematoda</taxon>
        <taxon>Chromadorea</taxon>
        <taxon>Rhabditida</taxon>
        <taxon>Rhabditina</taxon>
        <taxon>Rhabditomorpha</taxon>
        <taxon>Strongyloidea</taxon>
        <taxon>Strongylidae</taxon>
        <taxon>Strongylus</taxon>
    </lineage>
</organism>
<proteinExistence type="predicted"/>
<dbReference type="Proteomes" id="UP000270094">
    <property type="component" value="Unassembled WGS sequence"/>
</dbReference>
<sequence>MQVFWTWQKHSIGCLIVLYGGRYEDDVPEEYIEWNKMNYHETATCRQQPAAQKCSSSLPSSRFGALSLALHHGDGRSNGPPITAMPLYADDEVAGR</sequence>